<feature type="transmembrane region" description="Helical" evidence="6">
    <location>
        <begin position="147"/>
        <end position="170"/>
    </location>
</feature>
<protein>
    <submittedName>
        <fullName evidence="8">MFS transporter</fullName>
    </submittedName>
</protein>
<feature type="transmembrane region" description="Helical" evidence="6">
    <location>
        <begin position="88"/>
        <end position="115"/>
    </location>
</feature>
<feature type="transmembrane region" description="Helical" evidence="6">
    <location>
        <begin position="288"/>
        <end position="310"/>
    </location>
</feature>
<sequence length="477" mass="48456">MTLSTAPATPPAAPVRGRPALLLTIVLLAQFMSLLDVFIVNVAGPTLQAELNASGSELQLIIAGYTIAYAVLLVTGARLGGRHGPGRLFLTGLALFTASSLACGLAGSTATLVAARLAQGTGAALMLPQVLSLIQLTFAGQARIRALTGYAAVVATGAAAGQLAGGLLVSADLFGWGWRAVFLVNVPIGVTLLFLVPRGLPLSRPAPTSRARGLDPAGLLVLTTAVTLITVPLVLGQERDWPLWCWLSFAAGAALAALLAHHSTRLAARGGEPLIAPRVLTSPGMPLAVLRIFLTMAINGGNLFVLSLHVQAPEAAGGLGYGALRAGLVFLPASLAFGAVSLLWRRVPAHRQPALPATGLLLSAASLLTCGLLLRDGADIGVATMAVFALTGVALALAYGPTLTGALALVRPEDAADASGVTMMTTQLGMLTGIAAIGTLYLDRGDPWPAMLALALVATAAAAAGAVARPATRVKRR</sequence>
<organism evidence="8 9">
    <name type="scientific">Streptomyces millisiae</name>
    <dbReference type="NCBI Taxonomy" id="3075542"/>
    <lineage>
        <taxon>Bacteria</taxon>
        <taxon>Bacillati</taxon>
        <taxon>Actinomycetota</taxon>
        <taxon>Actinomycetes</taxon>
        <taxon>Kitasatosporales</taxon>
        <taxon>Streptomycetaceae</taxon>
        <taxon>Streptomyces</taxon>
    </lineage>
</organism>
<evidence type="ECO:0000313" key="9">
    <source>
        <dbReference type="Proteomes" id="UP001183420"/>
    </source>
</evidence>
<feature type="transmembrane region" description="Helical" evidence="6">
    <location>
        <begin position="241"/>
        <end position="260"/>
    </location>
</feature>
<evidence type="ECO:0000256" key="4">
    <source>
        <dbReference type="ARBA" id="ARBA00023136"/>
    </source>
</evidence>
<keyword evidence="9" id="KW-1185">Reference proteome</keyword>
<dbReference type="Gene3D" id="1.20.1250.20">
    <property type="entry name" value="MFS general substrate transporter like domains"/>
    <property type="match status" value="1"/>
</dbReference>
<keyword evidence="3 6" id="KW-1133">Transmembrane helix</keyword>
<evidence type="ECO:0000256" key="3">
    <source>
        <dbReference type="ARBA" id="ARBA00022989"/>
    </source>
</evidence>
<dbReference type="CDD" id="cd17321">
    <property type="entry name" value="MFS_MMR_MDR_like"/>
    <property type="match status" value="1"/>
</dbReference>
<evidence type="ECO:0000256" key="2">
    <source>
        <dbReference type="ARBA" id="ARBA00022692"/>
    </source>
</evidence>
<dbReference type="Proteomes" id="UP001183420">
    <property type="component" value="Unassembled WGS sequence"/>
</dbReference>
<feature type="transmembrane region" description="Helical" evidence="6">
    <location>
        <begin position="60"/>
        <end position="81"/>
    </location>
</feature>
<accession>A0ABU2LNW4</accession>
<keyword evidence="5" id="KW-0046">Antibiotic resistance</keyword>
<evidence type="ECO:0000256" key="6">
    <source>
        <dbReference type="SAM" id="Phobius"/>
    </source>
</evidence>
<proteinExistence type="predicted"/>
<feature type="transmembrane region" description="Helical" evidence="6">
    <location>
        <begin position="355"/>
        <end position="374"/>
    </location>
</feature>
<dbReference type="Pfam" id="PF07690">
    <property type="entry name" value="MFS_1"/>
    <property type="match status" value="1"/>
</dbReference>
<feature type="transmembrane region" description="Helical" evidence="6">
    <location>
        <begin position="20"/>
        <end position="40"/>
    </location>
</feature>
<comment type="subcellular location">
    <subcellularLocation>
        <location evidence="1">Cell membrane</location>
        <topology evidence="1">Multi-pass membrane protein</topology>
    </subcellularLocation>
</comment>
<comment type="caution">
    <text evidence="8">The sequence shown here is derived from an EMBL/GenBank/DDBJ whole genome shotgun (WGS) entry which is preliminary data.</text>
</comment>
<feature type="transmembrane region" description="Helical" evidence="6">
    <location>
        <begin position="421"/>
        <end position="442"/>
    </location>
</feature>
<dbReference type="PROSITE" id="PS50850">
    <property type="entry name" value="MFS"/>
    <property type="match status" value="1"/>
</dbReference>
<dbReference type="RefSeq" id="WP_311598473.1">
    <property type="nucleotide sequence ID" value="NZ_JAVREM010000012.1"/>
</dbReference>
<dbReference type="InterPro" id="IPR036259">
    <property type="entry name" value="MFS_trans_sf"/>
</dbReference>
<evidence type="ECO:0000259" key="7">
    <source>
        <dbReference type="PROSITE" id="PS50850"/>
    </source>
</evidence>
<evidence type="ECO:0000256" key="5">
    <source>
        <dbReference type="ARBA" id="ARBA00023251"/>
    </source>
</evidence>
<dbReference type="PANTHER" id="PTHR42718:SF39">
    <property type="entry name" value="ACTINORHODIN TRANSPORTER-RELATED"/>
    <property type="match status" value="1"/>
</dbReference>
<reference evidence="9" key="1">
    <citation type="submission" date="2023-07" db="EMBL/GenBank/DDBJ databases">
        <title>30 novel species of actinomycetes from the DSMZ collection.</title>
        <authorList>
            <person name="Nouioui I."/>
        </authorList>
    </citation>
    <scope>NUCLEOTIDE SEQUENCE [LARGE SCALE GENOMIC DNA]</scope>
    <source>
        <strain evidence="9">DSM 44918</strain>
    </source>
</reference>
<evidence type="ECO:0000313" key="8">
    <source>
        <dbReference type="EMBL" id="MDT0319274.1"/>
    </source>
</evidence>
<dbReference type="EMBL" id="JAVREM010000012">
    <property type="protein sequence ID" value="MDT0319274.1"/>
    <property type="molecule type" value="Genomic_DNA"/>
</dbReference>
<gene>
    <name evidence="8" type="ORF">RNC47_13090</name>
</gene>
<keyword evidence="4 6" id="KW-0472">Membrane</keyword>
<dbReference type="InterPro" id="IPR011701">
    <property type="entry name" value="MFS"/>
</dbReference>
<feature type="transmembrane region" description="Helical" evidence="6">
    <location>
        <begin position="176"/>
        <end position="196"/>
    </location>
</feature>
<keyword evidence="2 6" id="KW-0812">Transmembrane</keyword>
<feature type="transmembrane region" description="Helical" evidence="6">
    <location>
        <begin position="121"/>
        <end position="140"/>
    </location>
</feature>
<feature type="transmembrane region" description="Helical" evidence="6">
    <location>
        <begin position="322"/>
        <end position="343"/>
    </location>
</feature>
<evidence type="ECO:0000256" key="1">
    <source>
        <dbReference type="ARBA" id="ARBA00004651"/>
    </source>
</evidence>
<feature type="transmembrane region" description="Helical" evidence="6">
    <location>
        <begin position="448"/>
        <end position="468"/>
    </location>
</feature>
<feature type="transmembrane region" description="Helical" evidence="6">
    <location>
        <begin position="217"/>
        <end position="235"/>
    </location>
</feature>
<dbReference type="InterPro" id="IPR020846">
    <property type="entry name" value="MFS_dom"/>
</dbReference>
<feature type="transmembrane region" description="Helical" evidence="6">
    <location>
        <begin position="380"/>
        <end position="400"/>
    </location>
</feature>
<dbReference type="PANTHER" id="PTHR42718">
    <property type="entry name" value="MAJOR FACILITATOR SUPERFAMILY MULTIDRUG TRANSPORTER MFSC"/>
    <property type="match status" value="1"/>
</dbReference>
<name>A0ABU2LNW4_9ACTN</name>
<feature type="domain" description="Major facilitator superfamily (MFS) profile" evidence="7">
    <location>
        <begin position="22"/>
        <end position="473"/>
    </location>
</feature>
<dbReference type="SUPFAM" id="SSF103473">
    <property type="entry name" value="MFS general substrate transporter"/>
    <property type="match status" value="1"/>
</dbReference>
<dbReference type="Gene3D" id="1.20.1720.10">
    <property type="entry name" value="Multidrug resistance protein D"/>
    <property type="match status" value="1"/>
</dbReference>